<evidence type="ECO:0000313" key="6">
    <source>
        <dbReference type="Proteomes" id="UP000632774"/>
    </source>
</evidence>
<keyword evidence="2" id="KW-0238">DNA-binding</keyword>
<dbReference type="RefSeq" id="WP_194107071.1">
    <property type="nucleotide sequence ID" value="NZ_JADFFM010000002.1"/>
</dbReference>
<dbReference type="CDD" id="cd01392">
    <property type="entry name" value="HTH_LacI"/>
    <property type="match status" value="1"/>
</dbReference>
<gene>
    <name evidence="5" type="ORF">IRJ18_14665</name>
</gene>
<dbReference type="Gene3D" id="1.10.260.40">
    <property type="entry name" value="lambda repressor-like DNA-binding domains"/>
    <property type="match status" value="1"/>
</dbReference>
<dbReference type="EMBL" id="JADFFM010000002">
    <property type="protein sequence ID" value="MBE9667614.1"/>
    <property type="molecule type" value="Genomic_DNA"/>
</dbReference>
<keyword evidence="6" id="KW-1185">Reference proteome</keyword>
<dbReference type="SUPFAM" id="SSF47413">
    <property type="entry name" value="lambda repressor-like DNA-binding domains"/>
    <property type="match status" value="1"/>
</dbReference>
<dbReference type="InterPro" id="IPR028082">
    <property type="entry name" value="Peripla_BP_I"/>
</dbReference>
<dbReference type="PROSITE" id="PS50932">
    <property type="entry name" value="HTH_LACI_2"/>
    <property type="match status" value="1"/>
</dbReference>
<dbReference type="PANTHER" id="PTHR30146:SF144">
    <property type="entry name" value="LACI-FAMILY TRANSCRIPTION REGULATOR"/>
    <property type="match status" value="1"/>
</dbReference>
<dbReference type="InterPro" id="IPR000843">
    <property type="entry name" value="HTH_LacI"/>
</dbReference>
<dbReference type="PANTHER" id="PTHR30146">
    <property type="entry name" value="LACI-RELATED TRANSCRIPTIONAL REPRESSOR"/>
    <property type="match status" value="1"/>
</dbReference>
<dbReference type="PROSITE" id="PS00356">
    <property type="entry name" value="HTH_LACI_1"/>
    <property type="match status" value="1"/>
</dbReference>
<evidence type="ECO:0000313" key="5">
    <source>
        <dbReference type="EMBL" id="MBE9667614.1"/>
    </source>
</evidence>
<evidence type="ECO:0000256" key="2">
    <source>
        <dbReference type="ARBA" id="ARBA00023125"/>
    </source>
</evidence>
<dbReference type="InterPro" id="IPR025997">
    <property type="entry name" value="SBP_2_dom"/>
</dbReference>
<organism evidence="5 6">
    <name type="scientific">Mucilaginibacter boryungensis</name>
    <dbReference type="NCBI Taxonomy" id="768480"/>
    <lineage>
        <taxon>Bacteria</taxon>
        <taxon>Pseudomonadati</taxon>
        <taxon>Bacteroidota</taxon>
        <taxon>Sphingobacteriia</taxon>
        <taxon>Sphingobacteriales</taxon>
        <taxon>Sphingobacteriaceae</taxon>
        <taxon>Mucilaginibacter</taxon>
    </lineage>
</organism>
<sequence>MDNKNVRIKDIAIKAKVSTGTVDRVLHNRGRVSEKVRVRILKIIEEMNYQPNLMARALGSNRVYQFAALIPDHHYDSYWLAPKSGIEKAETELKQYGVKVTQFVFNPYDAGSFIQQAQAISALSPDGILLSPIFYREVLPFFEGWKNNNIPFVLFNTQIAEFDPLSYIGQDSYQSGYLAGKLIHYGQPEAGTILIAHIDEEISNAAHLMKKEQGLRNYFIQNSLPQYKIVKTELNIAKSSTFIKQMDEVVETIPDLASVFVTTSKAHEIAKYLEQRFIKNVRIIGYDLLPQNIHFLNKNIINFLINQNPQGQGYWGIYQLADHLVFKKDVPMLKYLPLDIVTKENLNYFTGQQ</sequence>
<evidence type="ECO:0000256" key="1">
    <source>
        <dbReference type="ARBA" id="ARBA00023015"/>
    </source>
</evidence>
<dbReference type="InterPro" id="IPR010982">
    <property type="entry name" value="Lambda_DNA-bd_dom_sf"/>
</dbReference>
<name>A0ABR9XKL8_9SPHI</name>
<comment type="caution">
    <text evidence="5">The sequence shown here is derived from an EMBL/GenBank/DDBJ whole genome shotgun (WGS) entry which is preliminary data.</text>
</comment>
<evidence type="ECO:0000256" key="3">
    <source>
        <dbReference type="ARBA" id="ARBA00023163"/>
    </source>
</evidence>
<dbReference type="Pfam" id="PF00356">
    <property type="entry name" value="LacI"/>
    <property type="match status" value="1"/>
</dbReference>
<keyword evidence="3" id="KW-0804">Transcription</keyword>
<protein>
    <submittedName>
        <fullName evidence="5">Substrate-binding domain-containing protein</fullName>
    </submittedName>
</protein>
<dbReference type="Proteomes" id="UP000632774">
    <property type="component" value="Unassembled WGS sequence"/>
</dbReference>
<keyword evidence="1" id="KW-0805">Transcription regulation</keyword>
<dbReference type="SUPFAM" id="SSF53822">
    <property type="entry name" value="Periplasmic binding protein-like I"/>
    <property type="match status" value="1"/>
</dbReference>
<dbReference type="SMART" id="SM00354">
    <property type="entry name" value="HTH_LACI"/>
    <property type="match status" value="1"/>
</dbReference>
<evidence type="ECO:0000259" key="4">
    <source>
        <dbReference type="PROSITE" id="PS50932"/>
    </source>
</evidence>
<accession>A0ABR9XKL8</accession>
<dbReference type="Pfam" id="PF13407">
    <property type="entry name" value="Peripla_BP_4"/>
    <property type="match status" value="1"/>
</dbReference>
<reference evidence="5 6" key="1">
    <citation type="submission" date="2020-10" db="EMBL/GenBank/DDBJ databases">
        <title>Mucilaginibacter mali sp. nov., isolated from rhizosphere soil of apple orchard.</title>
        <authorList>
            <person name="Lee J.-S."/>
            <person name="Kim H.S."/>
            <person name="Kim J.-S."/>
        </authorList>
    </citation>
    <scope>NUCLEOTIDE SEQUENCE [LARGE SCALE GENOMIC DNA]</scope>
    <source>
        <strain evidence="5 6">KCTC 23157</strain>
    </source>
</reference>
<proteinExistence type="predicted"/>
<feature type="domain" description="HTH lacI-type" evidence="4">
    <location>
        <begin position="6"/>
        <end position="60"/>
    </location>
</feature>
<dbReference type="Gene3D" id="3.40.50.2300">
    <property type="match status" value="2"/>
</dbReference>